<evidence type="ECO:0000259" key="2">
    <source>
        <dbReference type="PROSITE" id="PS51722"/>
    </source>
</evidence>
<reference evidence="3" key="1">
    <citation type="submission" date="2020-07" db="EMBL/GenBank/DDBJ databases">
        <authorList>
            <person name="Lin J."/>
        </authorList>
    </citation>
    <scope>NUCLEOTIDE SEQUENCE</scope>
</reference>
<evidence type="ECO:0000313" key="3">
    <source>
        <dbReference type="EMBL" id="CAD1828105.1"/>
    </source>
</evidence>
<dbReference type="PANTHER" id="PTHR42908:SF3">
    <property type="entry name" value="ELONGATION FACTOR-LIKE GTPASE 1"/>
    <property type="match status" value="1"/>
</dbReference>
<evidence type="ECO:0000256" key="1">
    <source>
        <dbReference type="SAM" id="MobiDB-lite"/>
    </source>
</evidence>
<dbReference type="InterPro" id="IPR000795">
    <property type="entry name" value="T_Tr_GTP-bd_dom"/>
</dbReference>
<dbReference type="InterPro" id="IPR027417">
    <property type="entry name" value="P-loop_NTPase"/>
</dbReference>
<dbReference type="PANTHER" id="PTHR42908">
    <property type="entry name" value="TRANSLATION ELONGATION FACTOR-RELATED"/>
    <property type="match status" value="1"/>
</dbReference>
<dbReference type="GO" id="GO:0043022">
    <property type="term" value="F:ribosome binding"/>
    <property type="evidence" value="ECO:0007669"/>
    <property type="project" value="TreeGrafter"/>
</dbReference>
<dbReference type="GO" id="GO:0005525">
    <property type="term" value="F:GTP binding"/>
    <property type="evidence" value="ECO:0007669"/>
    <property type="project" value="InterPro"/>
</dbReference>
<dbReference type="SUPFAM" id="SSF52540">
    <property type="entry name" value="P-loop containing nucleoside triphosphate hydrolases"/>
    <property type="match status" value="1"/>
</dbReference>
<dbReference type="GO" id="GO:0005829">
    <property type="term" value="C:cytosol"/>
    <property type="evidence" value="ECO:0007669"/>
    <property type="project" value="TreeGrafter"/>
</dbReference>
<dbReference type="EMBL" id="LR862147">
    <property type="protein sequence ID" value="CAD1828105.1"/>
    <property type="molecule type" value="Genomic_DNA"/>
</dbReference>
<dbReference type="PRINTS" id="PR00315">
    <property type="entry name" value="ELONGATNFCT"/>
</dbReference>
<protein>
    <recommendedName>
        <fullName evidence="2">Tr-type G domain-containing protein</fullName>
    </recommendedName>
</protein>
<proteinExistence type="predicted"/>
<gene>
    <name evidence="3" type="ORF">CB5_LOCUS11316</name>
</gene>
<dbReference type="PROSITE" id="PS51722">
    <property type="entry name" value="G_TR_2"/>
    <property type="match status" value="1"/>
</dbReference>
<dbReference type="GO" id="GO:0042256">
    <property type="term" value="P:cytosolic ribosome assembly"/>
    <property type="evidence" value="ECO:0007669"/>
    <property type="project" value="TreeGrafter"/>
</dbReference>
<dbReference type="AlphaFoldDB" id="A0A6V7PBA6"/>
<feature type="region of interest" description="Disordered" evidence="1">
    <location>
        <begin position="140"/>
        <end position="162"/>
    </location>
</feature>
<organism evidence="3">
    <name type="scientific">Ananas comosus var. bracteatus</name>
    <name type="common">red pineapple</name>
    <dbReference type="NCBI Taxonomy" id="296719"/>
    <lineage>
        <taxon>Eukaryota</taxon>
        <taxon>Viridiplantae</taxon>
        <taxon>Streptophyta</taxon>
        <taxon>Embryophyta</taxon>
        <taxon>Tracheophyta</taxon>
        <taxon>Spermatophyta</taxon>
        <taxon>Magnoliopsida</taxon>
        <taxon>Liliopsida</taxon>
        <taxon>Poales</taxon>
        <taxon>Bromeliaceae</taxon>
        <taxon>Bromelioideae</taxon>
        <taxon>Ananas</taxon>
    </lineage>
</organism>
<dbReference type="Pfam" id="PF00009">
    <property type="entry name" value="GTP_EFTU"/>
    <property type="match status" value="1"/>
</dbReference>
<sequence length="162" mass="17487">MEGEEAPCRRIRNICILAHVDHGKTTLADHLIAACGGGVLHPKLAGRLRFMDYLDEEQRRAITMKSSSIALHYQGHSINLIDSPGHMDFCSEVSTAARLSDGGLVLVDAVEGVHIQTHAFSARPGLRSSPLAWCLTRSTASLPSSSSPLPKPTPACKESFMK</sequence>
<dbReference type="Gene3D" id="3.40.50.300">
    <property type="entry name" value="P-loop containing nucleotide triphosphate hydrolases"/>
    <property type="match status" value="1"/>
</dbReference>
<dbReference type="GO" id="GO:1990904">
    <property type="term" value="C:ribonucleoprotein complex"/>
    <property type="evidence" value="ECO:0007669"/>
    <property type="project" value="TreeGrafter"/>
</dbReference>
<name>A0A6V7PBA6_ANACO</name>
<dbReference type="GO" id="GO:0003924">
    <property type="term" value="F:GTPase activity"/>
    <property type="evidence" value="ECO:0007669"/>
    <property type="project" value="InterPro"/>
</dbReference>
<feature type="domain" description="Tr-type G" evidence="2">
    <location>
        <begin position="9"/>
        <end position="162"/>
    </location>
</feature>
<accession>A0A6V7PBA6</accession>